<feature type="domain" description="PDZ" evidence="10">
    <location>
        <begin position="705"/>
        <end position="775"/>
    </location>
</feature>
<keyword evidence="5 7" id="KW-0378">Hydrolase</keyword>
<evidence type="ECO:0000259" key="10">
    <source>
        <dbReference type="PROSITE" id="PS50106"/>
    </source>
</evidence>
<evidence type="ECO:0000256" key="9">
    <source>
        <dbReference type="PIRSR" id="PIRSR036421-3"/>
    </source>
</evidence>
<evidence type="ECO:0000256" key="3">
    <source>
        <dbReference type="ARBA" id="ARBA00022490"/>
    </source>
</evidence>
<evidence type="ECO:0000256" key="7">
    <source>
        <dbReference type="PIRNR" id="PIRNR036421"/>
    </source>
</evidence>
<dbReference type="GO" id="GO:0008236">
    <property type="term" value="F:serine-type peptidase activity"/>
    <property type="evidence" value="ECO:0007669"/>
    <property type="project" value="UniProtKB-UniRule"/>
</dbReference>
<dbReference type="PANTHER" id="PTHR43253">
    <property type="entry name" value="TRICORN PROTEASE HOMOLOG 2-RELATED"/>
    <property type="match status" value="1"/>
</dbReference>
<comment type="similarity">
    <text evidence="2 7">Belongs to the peptidase S41B family.</text>
</comment>
<keyword evidence="3 7" id="KW-0963">Cytoplasm</keyword>
<dbReference type="Proteomes" id="UP000530928">
    <property type="component" value="Unassembled WGS sequence"/>
</dbReference>
<dbReference type="Gene3D" id="2.120.10.60">
    <property type="entry name" value="Tricorn protease N-terminal domain"/>
    <property type="match status" value="1"/>
</dbReference>
<organism evidence="11 12">
    <name type="scientific">Nonomuraea soli</name>
    <dbReference type="NCBI Taxonomy" id="1032476"/>
    <lineage>
        <taxon>Bacteria</taxon>
        <taxon>Bacillati</taxon>
        <taxon>Actinomycetota</taxon>
        <taxon>Actinomycetes</taxon>
        <taxon>Streptosporangiales</taxon>
        <taxon>Streptosporangiaceae</taxon>
        <taxon>Nonomuraea</taxon>
    </lineage>
</organism>
<dbReference type="SUPFAM" id="SSF69322">
    <property type="entry name" value="Tricorn protease domain 2"/>
    <property type="match status" value="1"/>
</dbReference>
<keyword evidence="4 7" id="KW-0645">Protease</keyword>
<dbReference type="SUPFAM" id="SSF50156">
    <property type="entry name" value="PDZ domain-like"/>
    <property type="match status" value="1"/>
</dbReference>
<comment type="caution">
    <text evidence="11">The sequence shown here is derived from an EMBL/GenBank/DDBJ whole genome shotgun (WGS) entry which is preliminary data.</text>
</comment>
<dbReference type="CDD" id="cd07562">
    <property type="entry name" value="Peptidase_S41_TRI"/>
    <property type="match status" value="1"/>
</dbReference>
<comment type="subcellular location">
    <subcellularLocation>
        <location evidence="1 7">Cytoplasm</location>
    </subcellularLocation>
</comment>
<comment type="function">
    <text evidence="7">Degrades oligopeptides.</text>
</comment>
<evidence type="ECO:0000256" key="4">
    <source>
        <dbReference type="ARBA" id="ARBA00022670"/>
    </source>
</evidence>
<keyword evidence="6 7" id="KW-0720">Serine protease</keyword>
<feature type="active site" description="Nucleophile" evidence="8">
    <location>
        <position position="921"/>
    </location>
</feature>
<dbReference type="Pfam" id="PF26549">
    <property type="entry name" value="Tricorn_N"/>
    <property type="match status" value="1"/>
</dbReference>
<dbReference type="InterPro" id="IPR029414">
    <property type="entry name" value="Tricorn_PDZ"/>
</dbReference>
<dbReference type="PANTHER" id="PTHR43253:SF1">
    <property type="entry name" value="TRICORN PROTEASE HOMOLOG 2-RELATED"/>
    <property type="match status" value="1"/>
</dbReference>
<evidence type="ECO:0000256" key="5">
    <source>
        <dbReference type="ARBA" id="ARBA00022801"/>
    </source>
</evidence>
<dbReference type="InterPro" id="IPR012393">
    <property type="entry name" value="Tricorn_protease"/>
</dbReference>
<dbReference type="GO" id="GO:0006508">
    <property type="term" value="P:proteolysis"/>
    <property type="evidence" value="ECO:0007669"/>
    <property type="project" value="UniProtKB-UniRule"/>
</dbReference>
<sequence>MTNGAYLRYPHLHGELVTFVADDDVWVAPLEGGRAWRFTADRVPVSHPFFSSDGSRIAWTSTREGAPEVFVADLDAGAGERLTHWGDEVTGVRGWTEDGRVIAISSTGQSARNRTWAHAVPLDGGAAERLPYGWVGDVSVSGARTAVVSAINTEASHWKRYRGGRAHKLWVDASGDGVFTRLFADSTAQHWSARWVGERLAFLADREGVGNLYSVLPDGSDLRKHTFHEQFYARHATTDGRRVVYSHAGDLWLTELGGEPRKLDITLAGPRPGRAPAPVPNTIESFAPDSAGRASTVEIRGTAHWLTHRDGPAGALRAEPGVRVRLPQPLDGEAKAVWVSDASGEDTLEIGAPGGPRRTIGGDFGRVLALRAAPDGKHVALAAHDGRLLLVTVDTGEIREVDRTAYGDVSGLTFSPDSAWLAWVHPHDDWLKQIRMARVEGGDPIDVTPVRFNDHSPAFTLDGRYLAFLSERTFDPVYDSQVFDVSFANSCKPYLVPLRATTPSPLDPSLLGRGWEPEESGDEPVRVEVDAEGLDQRVVALPVPAGRYGNLRAAKDALLWLRLPLNGELGNGTDQERPALERYDLAKRSKSELAKEVTSFEVGGDRVVMRGRNGLQVRPAGEGDDVVTVELDRITIVVDPVAEWRQMYHEAARLMRDHFWRDDMDGVDWQAAVERYAPLVERIGCRSELMDLLWEVQGELATSHAYVIEPQATGRQGKLGADLVRDGDAWRIARILPGESSDHSARSPLLAPGVAVREGDEIVAVNGRTVDPVRGPAASLSGTAGRAVELTVRPAAGGEARRVVVTPLGDDRPLRYHDWVRNRRALVRELSGGRLGYLHVPDMMANGWANFHRDIHVEMRLEGLIVDVRENRGGHLSTLVLEKIARPITGWAHSRGYTAIREPEHSPRGPVVAVTDEYAASDGDIVSAGIKNRAIGPLVGTRTWGGVVGIDMRYALVDGLMVTQPRYGLWLKDHGWEVENYGVEPDVEVVITPQDRVAGRDPQLEKAVELALAALAERPAAVPPELPAPRSS</sequence>
<dbReference type="InterPro" id="IPR005151">
    <property type="entry name" value="Tail-specific_protease"/>
</dbReference>
<evidence type="ECO:0000256" key="1">
    <source>
        <dbReference type="ARBA" id="ARBA00004496"/>
    </source>
</evidence>
<dbReference type="InterPro" id="IPR001478">
    <property type="entry name" value="PDZ"/>
</dbReference>
<dbReference type="InterPro" id="IPR028204">
    <property type="entry name" value="Tricorn_C1"/>
</dbReference>
<dbReference type="RefSeq" id="WP_181615483.1">
    <property type="nucleotide sequence ID" value="NZ_BAABAM010000008.1"/>
</dbReference>
<evidence type="ECO:0000313" key="12">
    <source>
        <dbReference type="Proteomes" id="UP000530928"/>
    </source>
</evidence>
<dbReference type="InterPro" id="IPR036034">
    <property type="entry name" value="PDZ_sf"/>
</dbReference>
<dbReference type="Pfam" id="PF26550">
    <property type="entry name" value="Tricorn_2nd"/>
    <property type="match status" value="1"/>
</dbReference>
<accession>A0A7W0HV91</accession>
<dbReference type="EMBL" id="JACDUR010000009">
    <property type="protein sequence ID" value="MBA2896782.1"/>
    <property type="molecule type" value="Genomic_DNA"/>
</dbReference>
<dbReference type="AlphaFoldDB" id="A0A7W0HV91"/>
<dbReference type="CDD" id="cd10828">
    <property type="entry name" value="cpPDZ_Tricorn-protease"/>
    <property type="match status" value="1"/>
</dbReference>
<dbReference type="GO" id="GO:0005737">
    <property type="term" value="C:cytoplasm"/>
    <property type="evidence" value="ECO:0007669"/>
    <property type="project" value="UniProtKB-SubCell"/>
</dbReference>
<dbReference type="InterPro" id="IPR029045">
    <property type="entry name" value="ClpP/crotonase-like_dom_sf"/>
</dbReference>
<evidence type="ECO:0000313" key="11">
    <source>
        <dbReference type="EMBL" id="MBA2896782.1"/>
    </source>
</evidence>
<evidence type="ECO:0000256" key="2">
    <source>
        <dbReference type="ARBA" id="ARBA00008524"/>
    </source>
</evidence>
<dbReference type="Pfam" id="PF14684">
    <property type="entry name" value="Tricorn_C1"/>
    <property type="match status" value="1"/>
</dbReference>
<proteinExistence type="inferred from homology"/>
<protein>
    <recommendedName>
        <fullName evidence="7">Tricorn protease homolog</fullName>
        <ecNumber evidence="7">3.4.21.-</ecNumber>
    </recommendedName>
</protein>
<dbReference type="Pfam" id="PF14685">
    <property type="entry name" value="PDZ_Tricorn"/>
    <property type="match status" value="1"/>
</dbReference>
<dbReference type="Pfam" id="PF03572">
    <property type="entry name" value="Peptidase_S41"/>
    <property type="match status" value="1"/>
</dbReference>
<dbReference type="Gene3D" id="2.30.42.10">
    <property type="match status" value="1"/>
</dbReference>
<feature type="active site" description="Charge relay system" evidence="8">
    <location>
        <position position="704"/>
    </location>
</feature>
<evidence type="ECO:0000256" key="6">
    <source>
        <dbReference type="ARBA" id="ARBA00022825"/>
    </source>
</evidence>
<name>A0A7W0HV91_9ACTN</name>
<feature type="active site" description="Charge relay system" evidence="8">
    <location>
        <position position="979"/>
    </location>
</feature>
<dbReference type="InterPro" id="IPR015943">
    <property type="entry name" value="WD40/YVTN_repeat-like_dom_sf"/>
</dbReference>
<dbReference type="PIRSF" id="PIRSF036421">
    <property type="entry name" value="Tricorn_protease"/>
    <property type="match status" value="1"/>
</dbReference>
<keyword evidence="12" id="KW-1185">Reference proteome</keyword>
<dbReference type="PROSITE" id="PS50106">
    <property type="entry name" value="PDZ"/>
    <property type="match status" value="1"/>
</dbReference>
<dbReference type="EC" id="3.4.21.-" evidence="7"/>
<reference evidence="11 12" key="1">
    <citation type="submission" date="2020-07" db="EMBL/GenBank/DDBJ databases">
        <title>Genomic Encyclopedia of Type Strains, Phase IV (KMG-IV): sequencing the most valuable type-strain genomes for metagenomic binning, comparative biology and taxonomic classification.</title>
        <authorList>
            <person name="Goeker M."/>
        </authorList>
    </citation>
    <scope>NUCLEOTIDE SEQUENCE [LARGE SCALE GENOMIC DNA]</scope>
    <source>
        <strain evidence="11 12">DSM 45533</strain>
    </source>
</reference>
<dbReference type="Gene3D" id="3.30.750.44">
    <property type="match status" value="1"/>
</dbReference>
<evidence type="ECO:0000256" key="8">
    <source>
        <dbReference type="PIRSR" id="PIRSR036421-1"/>
    </source>
</evidence>
<dbReference type="Gene3D" id="2.130.10.10">
    <property type="entry name" value="YVTN repeat-like/Quinoprotein amine dehydrogenase"/>
    <property type="match status" value="1"/>
</dbReference>
<feature type="site" description="Transition state stabilizer; via amide nitrogen" evidence="9">
    <location>
        <position position="922"/>
    </location>
</feature>
<dbReference type="Gene3D" id="3.90.226.10">
    <property type="entry name" value="2-enoyl-CoA Hydratase, Chain A, domain 1"/>
    <property type="match status" value="1"/>
</dbReference>
<dbReference type="SUPFAM" id="SSF69304">
    <property type="entry name" value="Tricorn protease N-terminal domain"/>
    <property type="match status" value="1"/>
</dbReference>
<gene>
    <name evidence="11" type="ORF">HNR30_008173</name>
</gene>
<dbReference type="SMART" id="SM00245">
    <property type="entry name" value="TSPc"/>
    <property type="match status" value="1"/>
</dbReference>
<dbReference type="SUPFAM" id="SSF52096">
    <property type="entry name" value="ClpP/crotonase"/>
    <property type="match status" value="1"/>
</dbReference>